<dbReference type="PANTHER" id="PTHR10782">
    <property type="entry name" value="ZINC FINGER MIZ DOMAIN-CONTAINING PROTEIN"/>
    <property type="match status" value="1"/>
</dbReference>
<evidence type="ECO:0000256" key="2">
    <source>
        <dbReference type="ARBA" id="ARBA00022771"/>
    </source>
</evidence>
<dbReference type="SUPFAM" id="SSF102405">
    <property type="entry name" value="MCP/YpsA-like"/>
    <property type="match status" value="1"/>
</dbReference>
<dbReference type="GO" id="GO:0061665">
    <property type="term" value="F:SUMO ligase activity"/>
    <property type="evidence" value="ECO:0007669"/>
    <property type="project" value="TreeGrafter"/>
</dbReference>
<dbReference type="InterPro" id="IPR011990">
    <property type="entry name" value="TPR-like_helical_dom_sf"/>
</dbReference>
<evidence type="ECO:0000259" key="5">
    <source>
        <dbReference type="PROSITE" id="PS51044"/>
    </source>
</evidence>
<protein>
    <submittedName>
        <fullName evidence="6">E3 SUMO-protein ligase SIZ1-like isoform X2</fullName>
    </submittedName>
</protein>
<dbReference type="Pfam" id="PF03641">
    <property type="entry name" value="Lysine_decarbox"/>
    <property type="match status" value="1"/>
</dbReference>
<keyword evidence="7" id="KW-1185">Reference proteome</keyword>
<feature type="domain" description="SP-RING-type" evidence="5">
    <location>
        <begin position="169"/>
        <end position="258"/>
    </location>
</feature>
<dbReference type="Gene3D" id="1.25.40.10">
    <property type="entry name" value="Tetratricopeptide repeat domain"/>
    <property type="match status" value="1"/>
</dbReference>
<evidence type="ECO:0000313" key="6">
    <source>
        <dbReference type="EMBL" id="KAF7812391.1"/>
    </source>
</evidence>
<dbReference type="AlphaFoldDB" id="A0A834WAX8"/>
<gene>
    <name evidence="6" type="ORF">G2W53_033367</name>
</gene>
<organism evidence="6 7">
    <name type="scientific">Senna tora</name>
    <dbReference type="NCBI Taxonomy" id="362788"/>
    <lineage>
        <taxon>Eukaryota</taxon>
        <taxon>Viridiplantae</taxon>
        <taxon>Streptophyta</taxon>
        <taxon>Embryophyta</taxon>
        <taxon>Tracheophyta</taxon>
        <taxon>Spermatophyta</taxon>
        <taxon>Magnoliopsida</taxon>
        <taxon>eudicotyledons</taxon>
        <taxon>Gunneridae</taxon>
        <taxon>Pentapetalae</taxon>
        <taxon>rosids</taxon>
        <taxon>fabids</taxon>
        <taxon>Fabales</taxon>
        <taxon>Fabaceae</taxon>
        <taxon>Caesalpinioideae</taxon>
        <taxon>Cassia clade</taxon>
        <taxon>Senna</taxon>
    </lineage>
</organism>
<dbReference type="PROSITE" id="PS51044">
    <property type="entry name" value="ZF_SP_RING"/>
    <property type="match status" value="1"/>
</dbReference>
<dbReference type="GO" id="GO:0016874">
    <property type="term" value="F:ligase activity"/>
    <property type="evidence" value="ECO:0007669"/>
    <property type="project" value="UniProtKB-KW"/>
</dbReference>
<dbReference type="Gene3D" id="3.40.50.450">
    <property type="match status" value="1"/>
</dbReference>
<dbReference type="GO" id="GO:0016925">
    <property type="term" value="P:protein sumoylation"/>
    <property type="evidence" value="ECO:0007669"/>
    <property type="project" value="TreeGrafter"/>
</dbReference>
<dbReference type="SUPFAM" id="SSF48452">
    <property type="entry name" value="TPR-like"/>
    <property type="match status" value="1"/>
</dbReference>
<dbReference type="EMBL" id="JAAIUW010000010">
    <property type="protein sequence ID" value="KAF7812391.1"/>
    <property type="molecule type" value="Genomic_DNA"/>
</dbReference>
<dbReference type="OrthoDB" id="28127at2759"/>
<dbReference type="Pfam" id="PF02891">
    <property type="entry name" value="zf-MIZ"/>
    <property type="match status" value="1"/>
</dbReference>
<evidence type="ECO:0000313" key="7">
    <source>
        <dbReference type="Proteomes" id="UP000634136"/>
    </source>
</evidence>
<accession>A0A834WAX8</accession>
<proteinExistence type="predicted"/>
<comment type="caution">
    <text evidence="6">The sequence shown here is derived from an EMBL/GenBank/DDBJ whole genome shotgun (WGS) entry which is preliminary data.</text>
</comment>
<dbReference type="GO" id="GO:0008270">
    <property type="term" value="F:zinc ion binding"/>
    <property type="evidence" value="ECO:0007669"/>
    <property type="project" value="UniProtKB-KW"/>
</dbReference>
<reference evidence="6" key="1">
    <citation type="submission" date="2020-09" db="EMBL/GenBank/DDBJ databases">
        <title>Genome-Enabled Discovery of Anthraquinone Biosynthesis in Senna tora.</title>
        <authorList>
            <person name="Kang S.-H."/>
            <person name="Pandey R.P."/>
            <person name="Lee C.-M."/>
            <person name="Sim J.-S."/>
            <person name="Jeong J.-T."/>
            <person name="Choi B.-S."/>
            <person name="Jung M."/>
            <person name="Ginzburg D."/>
            <person name="Zhao K."/>
            <person name="Won S.Y."/>
            <person name="Oh T.-J."/>
            <person name="Yu Y."/>
            <person name="Kim N.-H."/>
            <person name="Lee O.R."/>
            <person name="Lee T.-H."/>
            <person name="Bashyal P."/>
            <person name="Kim T.-S."/>
            <person name="Lee W.-H."/>
            <person name="Kawkins C."/>
            <person name="Kim C.-K."/>
            <person name="Kim J.S."/>
            <person name="Ahn B.O."/>
            <person name="Rhee S.Y."/>
            <person name="Sohng J.K."/>
        </authorList>
    </citation>
    <scope>NUCLEOTIDE SEQUENCE</scope>
    <source>
        <tissue evidence="6">Leaf</tissue>
    </source>
</reference>
<sequence>MSQQQALRTNVTAMTEACRYNYSEAFVDEHFELAADLLTQTIALNPNDPELYANRAQANIKLLNFSGTLLALPYSLSFHELRARDANFIMCKSFGSSECTNRREPPPTIAMHLQNISGKTVGEGRIVSDMHERKAIMASEADAFIALPDALARVCRCVGGGNATDNADSDSDLEVVSDTFSINLRCPMSGSRMKIAGRFKPGIHMDCFDLEVFVEMNQRSRKWQCPICELYKFAYKVRISFLVGVKYEEKGMVLDTAE</sequence>
<keyword evidence="1" id="KW-0479">Metal-binding</keyword>
<dbReference type="InterPro" id="IPR013083">
    <property type="entry name" value="Znf_RING/FYVE/PHD"/>
</dbReference>
<dbReference type="InterPro" id="IPR004181">
    <property type="entry name" value="Znf_MIZ"/>
</dbReference>
<evidence type="ECO:0000256" key="1">
    <source>
        <dbReference type="ARBA" id="ARBA00022723"/>
    </source>
</evidence>
<keyword evidence="6" id="KW-0436">Ligase</keyword>
<name>A0A834WAX8_9FABA</name>
<dbReference type="Proteomes" id="UP000634136">
    <property type="component" value="Unassembled WGS sequence"/>
</dbReference>
<dbReference type="Gene3D" id="3.30.40.10">
    <property type="entry name" value="Zinc/RING finger domain, C3HC4 (zinc finger)"/>
    <property type="match status" value="1"/>
</dbReference>
<evidence type="ECO:0000256" key="3">
    <source>
        <dbReference type="ARBA" id="ARBA00022833"/>
    </source>
</evidence>
<dbReference type="InterPro" id="IPR031100">
    <property type="entry name" value="LOG_fam"/>
</dbReference>
<keyword evidence="2 4" id="KW-0863">Zinc-finger</keyword>
<keyword evidence="3" id="KW-0862">Zinc</keyword>
<dbReference type="PANTHER" id="PTHR10782:SF102">
    <property type="entry name" value="E3 SUMO-PROTEIN LIGASE SIZ1"/>
    <property type="match status" value="1"/>
</dbReference>
<evidence type="ECO:0000256" key="4">
    <source>
        <dbReference type="PROSITE-ProRule" id="PRU00452"/>
    </source>
</evidence>
<dbReference type="GO" id="GO:0000785">
    <property type="term" value="C:chromatin"/>
    <property type="evidence" value="ECO:0007669"/>
    <property type="project" value="TreeGrafter"/>
</dbReference>